<comment type="pathway">
    <text evidence="2 11">Amino-acid biosynthesis; L-histidine biosynthesis; L-histidine from 5-phospho-alpha-D-ribose 1-diphosphate: step 7/9.</text>
</comment>
<dbReference type="Proteomes" id="UP000649604">
    <property type="component" value="Unassembled WGS sequence"/>
</dbReference>
<evidence type="ECO:0000256" key="5">
    <source>
        <dbReference type="ARBA" id="ARBA00022576"/>
    </source>
</evidence>
<evidence type="ECO:0000313" key="14">
    <source>
        <dbReference type="Proteomes" id="UP000649604"/>
    </source>
</evidence>
<comment type="subunit">
    <text evidence="4 11">Homodimer.</text>
</comment>
<dbReference type="PANTHER" id="PTHR43643:SF6">
    <property type="entry name" value="HISTIDINOL-PHOSPHATE AMINOTRANSFERASE"/>
    <property type="match status" value="1"/>
</dbReference>
<dbReference type="InterPro" id="IPR005861">
    <property type="entry name" value="HisP_aminotrans"/>
</dbReference>
<dbReference type="PROSITE" id="PS00599">
    <property type="entry name" value="AA_TRANSFER_CLASS_2"/>
    <property type="match status" value="1"/>
</dbReference>
<comment type="similarity">
    <text evidence="3 11">Belongs to the class-II pyridoxal-phosphate-dependent aminotransferase family. Histidinol-phosphate aminotransferase subfamily.</text>
</comment>
<organism evidence="13 14">
    <name type="scientific">candidate division KSB3 bacterium</name>
    <dbReference type="NCBI Taxonomy" id="2044937"/>
    <lineage>
        <taxon>Bacteria</taxon>
        <taxon>candidate division KSB3</taxon>
    </lineage>
</organism>
<comment type="caution">
    <text evidence="13">The sequence shown here is derived from an EMBL/GenBank/DDBJ whole genome shotgun (WGS) entry which is preliminary data.</text>
</comment>
<dbReference type="InterPro" id="IPR050106">
    <property type="entry name" value="HistidinolP_aminotransfase"/>
</dbReference>
<dbReference type="AlphaFoldDB" id="A0A9D5Q4K7"/>
<evidence type="ECO:0000256" key="2">
    <source>
        <dbReference type="ARBA" id="ARBA00005011"/>
    </source>
</evidence>
<feature type="modified residue" description="N6-(pyridoxal phosphate)lysine" evidence="11">
    <location>
        <position position="225"/>
    </location>
</feature>
<evidence type="ECO:0000256" key="6">
    <source>
        <dbReference type="ARBA" id="ARBA00022605"/>
    </source>
</evidence>
<dbReference type="PANTHER" id="PTHR43643">
    <property type="entry name" value="HISTIDINOL-PHOSPHATE AMINOTRANSFERASE 2"/>
    <property type="match status" value="1"/>
</dbReference>
<evidence type="ECO:0000256" key="10">
    <source>
        <dbReference type="ARBA" id="ARBA00047481"/>
    </source>
</evidence>
<accession>A0A9D5Q4K7</accession>
<dbReference type="GO" id="GO:0004400">
    <property type="term" value="F:histidinol-phosphate transaminase activity"/>
    <property type="evidence" value="ECO:0007669"/>
    <property type="project" value="UniProtKB-UniRule"/>
</dbReference>
<dbReference type="HAMAP" id="MF_01023">
    <property type="entry name" value="HisC_aminotrans_2"/>
    <property type="match status" value="1"/>
</dbReference>
<proteinExistence type="inferred from homology"/>
<evidence type="ECO:0000256" key="9">
    <source>
        <dbReference type="ARBA" id="ARBA00023102"/>
    </source>
</evidence>
<dbReference type="InterPro" id="IPR001917">
    <property type="entry name" value="Aminotrans_II_pyridoxalP_BS"/>
</dbReference>
<evidence type="ECO:0000256" key="3">
    <source>
        <dbReference type="ARBA" id="ARBA00007970"/>
    </source>
</evidence>
<dbReference type="EC" id="2.6.1.9" evidence="11"/>
<keyword evidence="6 11" id="KW-0028">Amino-acid biosynthesis</keyword>
<keyword evidence="7 11" id="KW-0808">Transferase</keyword>
<comment type="cofactor">
    <cofactor evidence="1 11">
        <name>pyridoxal 5'-phosphate</name>
        <dbReference type="ChEBI" id="CHEBI:597326"/>
    </cofactor>
</comment>
<dbReference type="InterPro" id="IPR015422">
    <property type="entry name" value="PyrdxlP-dep_Trfase_small"/>
</dbReference>
<dbReference type="InterPro" id="IPR015421">
    <property type="entry name" value="PyrdxlP-dep_Trfase_major"/>
</dbReference>
<evidence type="ECO:0000256" key="7">
    <source>
        <dbReference type="ARBA" id="ARBA00022679"/>
    </source>
</evidence>
<dbReference type="Pfam" id="PF00155">
    <property type="entry name" value="Aminotran_1_2"/>
    <property type="match status" value="1"/>
</dbReference>
<keyword evidence="5 11" id="KW-0032">Aminotransferase</keyword>
<dbReference type="NCBIfam" id="TIGR01141">
    <property type="entry name" value="hisC"/>
    <property type="match status" value="1"/>
</dbReference>
<reference evidence="13" key="1">
    <citation type="submission" date="2019-11" db="EMBL/GenBank/DDBJ databases">
        <title>Microbial mats filling the niche in hypersaline microbial mats.</title>
        <authorList>
            <person name="Wong H.L."/>
            <person name="Macleod F.I."/>
            <person name="White R.A. III"/>
            <person name="Burns B.P."/>
        </authorList>
    </citation>
    <scope>NUCLEOTIDE SEQUENCE</scope>
    <source>
        <strain evidence="13">Rbin_158</strain>
    </source>
</reference>
<keyword evidence="9 11" id="KW-0368">Histidine biosynthesis</keyword>
<gene>
    <name evidence="11 13" type="primary">hisC</name>
    <name evidence="13" type="ORF">GF339_00485</name>
</gene>
<dbReference type="Gene3D" id="3.90.1150.10">
    <property type="entry name" value="Aspartate Aminotransferase, domain 1"/>
    <property type="match status" value="1"/>
</dbReference>
<feature type="domain" description="Aminotransferase class I/classII large" evidence="12">
    <location>
        <begin position="33"/>
        <end position="358"/>
    </location>
</feature>
<evidence type="ECO:0000313" key="13">
    <source>
        <dbReference type="EMBL" id="MBD3323026.1"/>
    </source>
</evidence>
<dbReference type="GO" id="GO:0030170">
    <property type="term" value="F:pyridoxal phosphate binding"/>
    <property type="evidence" value="ECO:0007669"/>
    <property type="project" value="InterPro"/>
</dbReference>
<evidence type="ECO:0000256" key="1">
    <source>
        <dbReference type="ARBA" id="ARBA00001933"/>
    </source>
</evidence>
<name>A0A9D5Q4K7_9BACT</name>
<dbReference type="InterPro" id="IPR004839">
    <property type="entry name" value="Aminotransferase_I/II_large"/>
</dbReference>
<dbReference type="EMBL" id="WJJP01000014">
    <property type="protein sequence ID" value="MBD3323026.1"/>
    <property type="molecule type" value="Genomic_DNA"/>
</dbReference>
<comment type="catalytic activity">
    <reaction evidence="10 11">
        <text>L-histidinol phosphate + 2-oxoglutarate = 3-(imidazol-4-yl)-2-oxopropyl phosphate + L-glutamate</text>
        <dbReference type="Rhea" id="RHEA:23744"/>
        <dbReference type="ChEBI" id="CHEBI:16810"/>
        <dbReference type="ChEBI" id="CHEBI:29985"/>
        <dbReference type="ChEBI" id="CHEBI:57766"/>
        <dbReference type="ChEBI" id="CHEBI:57980"/>
        <dbReference type="EC" id="2.6.1.9"/>
    </reaction>
</comment>
<sequence>MEITGLRKTVRSVDPYVPGKSIEEVKRELGLTTVIKLASNENNYAPFPHALKAMERELGNLNRYTDVTFKEIKHLLADLHDTSPRHIALSHGTEGMLQTIAKCFLEDGDEVILPAITYGLYREISKLMGARIVEVPMQEFQIDIEAIINALTPKTKLIWLANPNNPTGTIVPKHQLLDLLDAMPDHTWIALDEAYAEFASPDLLPDRVALIHAEKRLIVTRTFSKAYGLAGARLGYAIAHPDMITVIDTVSEPFNANRIALAGAIAVLTEDHHAYQHALTHIIRDRQRVERALRQMGMHVIPSHTNFVFFETPYDAQQLARALLLQGYIVRPCNFWGLPNTLRVTIGTTEQMDEFLEVFQELLTPHKAPTLLQEEPLRAGTYERLEI</sequence>
<evidence type="ECO:0000256" key="4">
    <source>
        <dbReference type="ARBA" id="ARBA00011738"/>
    </source>
</evidence>
<evidence type="ECO:0000256" key="11">
    <source>
        <dbReference type="HAMAP-Rule" id="MF_01023"/>
    </source>
</evidence>
<dbReference type="GO" id="GO:0000105">
    <property type="term" value="P:L-histidine biosynthetic process"/>
    <property type="evidence" value="ECO:0007669"/>
    <property type="project" value="UniProtKB-UniRule"/>
</dbReference>
<evidence type="ECO:0000256" key="8">
    <source>
        <dbReference type="ARBA" id="ARBA00022898"/>
    </source>
</evidence>
<evidence type="ECO:0000259" key="12">
    <source>
        <dbReference type="Pfam" id="PF00155"/>
    </source>
</evidence>
<dbReference type="SUPFAM" id="SSF53383">
    <property type="entry name" value="PLP-dependent transferases"/>
    <property type="match status" value="1"/>
</dbReference>
<dbReference type="CDD" id="cd00609">
    <property type="entry name" value="AAT_like"/>
    <property type="match status" value="1"/>
</dbReference>
<dbReference type="Gene3D" id="3.40.640.10">
    <property type="entry name" value="Type I PLP-dependent aspartate aminotransferase-like (Major domain)"/>
    <property type="match status" value="1"/>
</dbReference>
<keyword evidence="8 11" id="KW-0663">Pyridoxal phosphate</keyword>
<dbReference type="InterPro" id="IPR015424">
    <property type="entry name" value="PyrdxlP-dep_Trfase"/>
</dbReference>
<protein>
    <recommendedName>
        <fullName evidence="11">Histidinol-phosphate aminotransferase</fullName>
        <ecNumber evidence="11">2.6.1.9</ecNumber>
    </recommendedName>
    <alternativeName>
        <fullName evidence="11">Imidazole acetol-phosphate transaminase</fullName>
    </alternativeName>
</protein>